<protein>
    <recommendedName>
        <fullName evidence="1">IrrE N-terminal-like domain-containing protein</fullName>
    </recommendedName>
</protein>
<evidence type="ECO:0000313" key="2">
    <source>
        <dbReference type="EMBL" id="SHK03273.1"/>
    </source>
</evidence>
<evidence type="ECO:0000313" key="3">
    <source>
        <dbReference type="Proteomes" id="UP000184498"/>
    </source>
</evidence>
<dbReference type="AlphaFoldDB" id="A0A1M6P5U4"/>
<dbReference type="Gene3D" id="1.10.10.2910">
    <property type="match status" value="1"/>
</dbReference>
<dbReference type="Proteomes" id="UP000184498">
    <property type="component" value="Unassembled WGS sequence"/>
</dbReference>
<name>A0A1M6P5U4_9FLAO</name>
<accession>A0A1M6P5U4</accession>
<dbReference type="RefSeq" id="WP_002981083.1">
    <property type="nucleotide sequence ID" value="NZ_FRAM01000001.1"/>
</dbReference>
<dbReference type="EMBL" id="FRAM01000001">
    <property type="protein sequence ID" value="SHK03273.1"/>
    <property type="molecule type" value="Genomic_DNA"/>
</dbReference>
<proteinExistence type="predicted"/>
<dbReference type="PANTHER" id="PTHR43236">
    <property type="entry name" value="ANTITOXIN HIGA1"/>
    <property type="match status" value="1"/>
</dbReference>
<sequence>MIDSSSLSKIKKLAGSISGNFNTEKIIPLHLIAESEDIEVFYDHYDKGTFDGMTVYDDNEFYIHINIDNHNRFNSPRSRFTLAHELGHYFIDTHRVGLKLGILEPHPSKIDRVQFDKIEREADYFAACLLMPEESFQRNLWKRKKFSFKVIDELSKEYNVSKTSCALRFAEIGNHPIKIVYAENGFVKWQKNSQGFPFWNLLNDKKVPEGLAMADYFKNVKTSIENPEEIFAIDCFENVKSEDSRRIFYEHCIVYENCALSIIWED</sequence>
<dbReference type="OrthoDB" id="9794834at2"/>
<keyword evidence="3" id="KW-1185">Reference proteome</keyword>
<evidence type="ECO:0000259" key="1">
    <source>
        <dbReference type="Pfam" id="PF06114"/>
    </source>
</evidence>
<dbReference type="InterPro" id="IPR052345">
    <property type="entry name" value="Rad_response_metalloprotease"/>
</dbReference>
<gene>
    <name evidence="2" type="ORF">SAMN05444371_0876</name>
</gene>
<feature type="domain" description="IrrE N-terminal-like" evidence="1">
    <location>
        <begin position="71"/>
        <end position="168"/>
    </location>
</feature>
<dbReference type="Pfam" id="PF06114">
    <property type="entry name" value="Peptidase_M78"/>
    <property type="match status" value="1"/>
</dbReference>
<dbReference type="GeneID" id="99065627"/>
<dbReference type="InterPro" id="IPR010359">
    <property type="entry name" value="IrrE_HExxH"/>
</dbReference>
<dbReference type="PANTHER" id="PTHR43236:SF1">
    <property type="entry name" value="BLL7220 PROTEIN"/>
    <property type="match status" value="1"/>
</dbReference>
<organism evidence="2 3">
    <name type="scientific">Epilithonimonas mollis</name>
    <dbReference type="NCBI Taxonomy" id="216903"/>
    <lineage>
        <taxon>Bacteria</taxon>
        <taxon>Pseudomonadati</taxon>
        <taxon>Bacteroidota</taxon>
        <taxon>Flavobacteriia</taxon>
        <taxon>Flavobacteriales</taxon>
        <taxon>Weeksellaceae</taxon>
        <taxon>Chryseobacterium group</taxon>
        <taxon>Epilithonimonas</taxon>
    </lineage>
</organism>
<dbReference type="STRING" id="216903.SAMN05444371_0876"/>
<reference evidence="3" key="1">
    <citation type="submission" date="2016-11" db="EMBL/GenBank/DDBJ databases">
        <authorList>
            <person name="Varghese N."/>
            <person name="Submissions S."/>
        </authorList>
    </citation>
    <scope>NUCLEOTIDE SEQUENCE [LARGE SCALE GENOMIC DNA]</scope>
    <source>
        <strain evidence="3">DSM 18016</strain>
    </source>
</reference>